<dbReference type="OrthoDB" id="3226781at2"/>
<dbReference type="Proteomes" id="UP000035009">
    <property type="component" value="Unassembled WGS sequence"/>
</dbReference>
<evidence type="ECO:0000313" key="9">
    <source>
        <dbReference type="EMBL" id="GAC78079.1"/>
    </source>
</evidence>
<dbReference type="GO" id="GO:0005886">
    <property type="term" value="C:plasma membrane"/>
    <property type="evidence" value="ECO:0007669"/>
    <property type="project" value="UniProtKB-SubCell"/>
</dbReference>
<dbReference type="InterPro" id="IPR018910">
    <property type="entry name" value="LpqB_C"/>
</dbReference>
<dbReference type="eggNOG" id="COG5401">
    <property type="taxonomic scope" value="Bacteria"/>
</dbReference>
<evidence type="ECO:0000259" key="8">
    <source>
        <dbReference type="SMART" id="SM00909"/>
    </source>
</evidence>
<evidence type="ECO:0000256" key="2">
    <source>
        <dbReference type="ARBA" id="ARBA00022729"/>
    </source>
</evidence>
<keyword evidence="1 6" id="KW-1003">Cell membrane</keyword>
<dbReference type="InterPro" id="IPR059026">
    <property type="entry name" value="LpqB_N"/>
</dbReference>
<proteinExistence type="inferred from homology"/>
<feature type="chain" id="PRO_5038718091" description="Lipoprotein LpqB" evidence="7">
    <location>
        <begin position="25"/>
        <end position="575"/>
    </location>
</feature>
<dbReference type="InterPro" id="IPR019606">
    <property type="entry name" value="GerMN"/>
</dbReference>
<dbReference type="AlphaFoldDB" id="M3VD06"/>
<feature type="domain" description="GerMN" evidence="8">
    <location>
        <begin position="200"/>
        <end position="288"/>
    </location>
</feature>
<dbReference type="RefSeq" id="WP_008375895.1">
    <property type="nucleotide sequence ID" value="NZ_BAOP01000002.1"/>
</dbReference>
<dbReference type="Pfam" id="PF10646">
    <property type="entry name" value="Germane"/>
    <property type="match status" value="1"/>
</dbReference>
<keyword evidence="3 6" id="KW-0472">Membrane</keyword>
<feature type="signal peptide" evidence="7">
    <location>
        <begin position="1"/>
        <end position="24"/>
    </location>
</feature>
<protein>
    <recommendedName>
        <fullName evidence="6">Lipoprotein LpqB</fullName>
    </recommendedName>
</protein>
<evidence type="ECO:0000256" key="3">
    <source>
        <dbReference type="ARBA" id="ARBA00023136"/>
    </source>
</evidence>
<dbReference type="STRING" id="410332.SAMN04488550_3470"/>
<name>M3VD06_GORML</name>
<reference evidence="9 10" key="1">
    <citation type="submission" date="2013-02" db="EMBL/GenBank/DDBJ databases">
        <title>Whole genome shotgun sequence of Gordonia malaquae NBRC 108250.</title>
        <authorList>
            <person name="Yoshida I."/>
            <person name="Hosoyama A."/>
            <person name="Tsuchikane K."/>
            <person name="Ando Y."/>
            <person name="Baba S."/>
            <person name="Ohji S."/>
            <person name="Hamada M."/>
            <person name="Tamura T."/>
            <person name="Yamazoe A."/>
            <person name="Yamazaki S."/>
            <person name="Fujita N."/>
        </authorList>
    </citation>
    <scope>NUCLEOTIDE SEQUENCE [LARGE SCALE GENOMIC DNA]</scope>
    <source>
        <strain evidence="9 10">NBRC 108250</strain>
    </source>
</reference>
<dbReference type="SMART" id="SM00909">
    <property type="entry name" value="Germane"/>
    <property type="match status" value="1"/>
</dbReference>
<accession>M3VD06</accession>
<evidence type="ECO:0000256" key="1">
    <source>
        <dbReference type="ARBA" id="ARBA00022475"/>
    </source>
</evidence>
<evidence type="ECO:0000256" key="4">
    <source>
        <dbReference type="ARBA" id="ARBA00023139"/>
    </source>
</evidence>
<comment type="similarity">
    <text evidence="6">Belongs to the LpqB lipoprotein family.</text>
</comment>
<sequence length="575" mass="59921">MIPRRRRIAALLLVLATLLTGCVAIPDDSAPQPIEAFSRKDPLNAVPVPRRSDDPETLARNFVRAMADPTAGHKAARKYLTAATSAKWDDQGDMTIVDNVSVVVDERTESAVRLRITADQVGTLSSAGQLLPASGTMVIPLSMARTASGWRINGDLPRGVITDNAQFLTAYRRADLYFPDRTMKRLVTDPRWTFGPTPQASDLVTLLMRGPSPDLSGAVGTGADKGATLAAPVTTDSDSVTVDLGNVADTDTGNRTVLAAQIVWTLDAAGISGTYNINADGAPLVADQDGGWRTADVRSFEPDAEQTTQPVLHLIRNGALVRSTGQRYVTVPGPLGTARDVRLAAITGDLSRTTAVVQRGDRQFLVEGPYGASTADVTSGRTITSPSFGAGGAIGYAIVDGRPVQWSRDANGVARSGLIDVRAVSDAAPGEITSMNVAPDGVRVALVVGGRPMLAVVSTNERGVPSLTGVRPAAIDIDTPVLDVTWATSSVLYVIRSGDDTPVMRISIAGGASSGLVGGNLKPPLSAIAASSRSVFVTDSQGVLQLGTDSSRPDQYWTSVGTSIPAGTVPVVPAG</sequence>
<evidence type="ECO:0000313" key="10">
    <source>
        <dbReference type="Proteomes" id="UP000035009"/>
    </source>
</evidence>
<evidence type="ECO:0000256" key="5">
    <source>
        <dbReference type="ARBA" id="ARBA00023288"/>
    </source>
</evidence>
<keyword evidence="2 6" id="KW-0732">Signal</keyword>
<keyword evidence="4 6" id="KW-0564">Palmitate</keyword>
<keyword evidence="10" id="KW-1185">Reference proteome</keyword>
<comment type="subcellular location">
    <subcellularLocation>
        <location evidence="6">Cell membrane</location>
        <topology evidence="6">Lipid-anchor</topology>
    </subcellularLocation>
</comment>
<gene>
    <name evidence="6 9" type="primary">lpqB</name>
    <name evidence="9" type="ORF">GM1_002_00570</name>
</gene>
<evidence type="ECO:0000256" key="7">
    <source>
        <dbReference type="SAM" id="SignalP"/>
    </source>
</evidence>
<organism evidence="9 10">
    <name type="scientific">Gordonia malaquae NBRC 108250</name>
    <dbReference type="NCBI Taxonomy" id="1223542"/>
    <lineage>
        <taxon>Bacteria</taxon>
        <taxon>Bacillati</taxon>
        <taxon>Actinomycetota</taxon>
        <taxon>Actinomycetes</taxon>
        <taxon>Mycobacteriales</taxon>
        <taxon>Gordoniaceae</taxon>
        <taxon>Gordonia</taxon>
    </lineage>
</organism>
<comment type="caution">
    <text evidence="9">The sequence shown here is derived from an EMBL/GenBank/DDBJ whole genome shotgun (WGS) entry which is preliminary data.</text>
</comment>
<dbReference type="PROSITE" id="PS51257">
    <property type="entry name" value="PROKAR_LIPOPROTEIN"/>
    <property type="match status" value="1"/>
</dbReference>
<keyword evidence="5 6" id="KW-0449">Lipoprotein</keyword>
<dbReference type="InterPro" id="IPR023959">
    <property type="entry name" value="LpqB"/>
</dbReference>
<dbReference type="EMBL" id="BAOP01000002">
    <property type="protein sequence ID" value="GAC78079.1"/>
    <property type="molecule type" value="Genomic_DNA"/>
</dbReference>
<dbReference type="HAMAP" id="MF_01373">
    <property type="entry name" value="LpqB_lipoprot"/>
    <property type="match status" value="1"/>
</dbReference>
<dbReference type="Pfam" id="PF25976">
    <property type="entry name" value="LpqB_N"/>
    <property type="match status" value="1"/>
</dbReference>
<dbReference type="Pfam" id="PF10647">
    <property type="entry name" value="Gmad1"/>
    <property type="match status" value="1"/>
</dbReference>
<evidence type="ECO:0000256" key="6">
    <source>
        <dbReference type="HAMAP-Rule" id="MF_01373"/>
    </source>
</evidence>